<evidence type="ECO:0000259" key="1">
    <source>
        <dbReference type="SMART" id="SM00587"/>
    </source>
</evidence>
<name>A0A821TQK7_9NEOP</name>
<dbReference type="Pfam" id="PF02958">
    <property type="entry name" value="EcKL"/>
    <property type="match status" value="1"/>
</dbReference>
<protein>
    <recommendedName>
        <fullName evidence="1">CHK kinase-like domain-containing protein</fullName>
    </recommendedName>
</protein>
<dbReference type="PANTHER" id="PTHR11012">
    <property type="entry name" value="PROTEIN KINASE-LIKE DOMAIN-CONTAINING"/>
    <property type="match status" value="1"/>
</dbReference>
<dbReference type="InterPro" id="IPR015897">
    <property type="entry name" value="CHK_kinase-like"/>
</dbReference>
<dbReference type="Gene3D" id="3.90.1200.10">
    <property type="match status" value="1"/>
</dbReference>
<dbReference type="EMBL" id="CAJOBZ010000025">
    <property type="protein sequence ID" value="CAF4876812.1"/>
    <property type="molecule type" value="Genomic_DNA"/>
</dbReference>
<reference evidence="2" key="1">
    <citation type="submission" date="2021-02" db="EMBL/GenBank/DDBJ databases">
        <authorList>
            <person name="Steward A R."/>
        </authorList>
    </citation>
    <scope>NUCLEOTIDE SEQUENCE</scope>
</reference>
<comment type="caution">
    <text evidence="2">The sequence shown here is derived from an EMBL/GenBank/DDBJ whole genome shotgun (WGS) entry which is preliminary data.</text>
</comment>
<dbReference type="Proteomes" id="UP000663880">
    <property type="component" value="Unassembled WGS sequence"/>
</dbReference>
<dbReference type="SMART" id="SM00587">
    <property type="entry name" value="CHK"/>
    <property type="match status" value="1"/>
</dbReference>
<proteinExistence type="predicted"/>
<dbReference type="InterPro" id="IPR011009">
    <property type="entry name" value="Kinase-like_dom_sf"/>
</dbReference>
<evidence type="ECO:0000313" key="2">
    <source>
        <dbReference type="EMBL" id="CAF4876812.1"/>
    </source>
</evidence>
<feature type="domain" description="CHK kinase-like" evidence="1">
    <location>
        <begin position="120"/>
        <end position="260"/>
    </location>
</feature>
<dbReference type="PANTHER" id="PTHR11012:SF30">
    <property type="entry name" value="PROTEIN KINASE-LIKE DOMAIN-CONTAINING"/>
    <property type="match status" value="1"/>
</dbReference>
<gene>
    <name evidence="2" type="ORF">PMACD_LOCUS9243</name>
</gene>
<sequence>MSDAEETLRNILDKELDERGLKPRDVTVKAISSGGANYTSSLFLVDVKSPKEDLNLFAKVANSTGAIRDLAAGWLYKTEQLVYTRIAKLFEDLQVQTPEEEKLKFPKFYWCSDVSGKESVVMENLLASGYKTFDRFKSLDWQHGSASVEYLAKFHAFSFALAKNSPEEFEKLTHMKYEIGNQEFDEETMAALWKKVMNNMLEVIKDEQKEKVLKYFESMPTMNTYSKPIGKPVLCHGDFRSSNIMFKTTTLTHIKQLLRQI</sequence>
<accession>A0A821TQK7</accession>
<dbReference type="OrthoDB" id="411145at2759"/>
<dbReference type="AlphaFoldDB" id="A0A821TQK7"/>
<organism evidence="2 3">
    <name type="scientific">Pieris macdunnoughi</name>
    <dbReference type="NCBI Taxonomy" id="345717"/>
    <lineage>
        <taxon>Eukaryota</taxon>
        <taxon>Metazoa</taxon>
        <taxon>Ecdysozoa</taxon>
        <taxon>Arthropoda</taxon>
        <taxon>Hexapoda</taxon>
        <taxon>Insecta</taxon>
        <taxon>Pterygota</taxon>
        <taxon>Neoptera</taxon>
        <taxon>Endopterygota</taxon>
        <taxon>Lepidoptera</taxon>
        <taxon>Glossata</taxon>
        <taxon>Ditrysia</taxon>
        <taxon>Papilionoidea</taxon>
        <taxon>Pieridae</taxon>
        <taxon>Pierinae</taxon>
        <taxon>Pieris</taxon>
    </lineage>
</organism>
<dbReference type="SUPFAM" id="SSF56112">
    <property type="entry name" value="Protein kinase-like (PK-like)"/>
    <property type="match status" value="1"/>
</dbReference>
<dbReference type="InterPro" id="IPR004119">
    <property type="entry name" value="EcKL"/>
</dbReference>
<keyword evidence="3" id="KW-1185">Reference proteome</keyword>
<evidence type="ECO:0000313" key="3">
    <source>
        <dbReference type="Proteomes" id="UP000663880"/>
    </source>
</evidence>